<feature type="region of interest" description="Disordered" evidence="1">
    <location>
        <begin position="1"/>
        <end position="125"/>
    </location>
</feature>
<dbReference type="AlphaFoldDB" id="E4XP48"/>
<evidence type="ECO:0000313" key="2">
    <source>
        <dbReference type="EMBL" id="CBY11636.1"/>
    </source>
</evidence>
<feature type="compositionally biased region" description="Basic and acidic residues" evidence="1">
    <location>
        <begin position="77"/>
        <end position="87"/>
    </location>
</feature>
<gene>
    <name evidence="2" type="ORF">GSOID_T00016809001</name>
</gene>
<name>E4XP48_OIKDI</name>
<feature type="compositionally biased region" description="Polar residues" evidence="1">
    <location>
        <begin position="113"/>
        <end position="125"/>
    </location>
</feature>
<reference evidence="2" key="1">
    <citation type="journal article" date="2010" name="Science">
        <title>Plasticity of animal genome architecture unmasked by rapid evolution of a pelagic tunicate.</title>
        <authorList>
            <person name="Denoeud F."/>
            <person name="Henriet S."/>
            <person name="Mungpakdee S."/>
            <person name="Aury J.M."/>
            <person name="Da Silva C."/>
            <person name="Brinkmann H."/>
            <person name="Mikhaleva J."/>
            <person name="Olsen L.C."/>
            <person name="Jubin C."/>
            <person name="Canestro C."/>
            <person name="Bouquet J.M."/>
            <person name="Danks G."/>
            <person name="Poulain J."/>
            <person name="Campsteijn C."/>
            <person name="Adamski M."/>
            <person name="Cross I."/>
            <person name="Yadetie F."/>
            <person name="Muffato M."/>
            <person name="Louis A."/>
            <person name="Butcher S."/>
            <person name="Tsagkogeorga G."/>
            <person name="Konrad A."/>
            <person name="Singh S."/>
            <person name="Jensen M.F."/>
            <person name="Cong E.H."/>
            <person name="Eikeseth-Otteraa H."/>
            <person name="Noel B."/>
            <person name="Anthouard V."/>
            <person name="Porcel B.M."/>
            <person name="Kachouri-Lafond R."/>
            <person name="Nishino A."/>
            <person name="Ugolini M."/>
            <person name="Chourrout P."/>
            <person name="Nishida H."/>
            <person name="Aasland R."/>
            <person name="Huzurbazar S."/>
            <person name="Westhof E."/>
            <person name="Delsuc F."/>
            <person name="Lehrach H."/>
            <person name="Reinhardt R."/>
            <person name="Weissenbach J."/>
            <person name="Roy S.W."/>
            <person name="Artiguenave F."/>
            <person name="Postlethwait J.H."/>
            <person name="Manak J.R."/>
            <person name="Thompson E.M."/>
            <person name="Jaillon O."/>
            <person name="Du Pasquier L."/>
            <person name="Boudinot P."/>
            <person name="Liberles D.A."/>
            <person name="Volff J.N."/>
            <person name="Philippe H."/>
            <person name="Lenhard B."/>
            <person name="Roest Crollius H."/>
            <person name="Wincker P."/>
            <person name="Chourrout D."/>
        </authorList>
    </citation>
    <scope>NUCLEOTIDE SEQUENCE [LARGE SCALE GENOMIC DNA]</scope>
</reference>
<evidence type="ECO:0000313" key="3">
    <source>
        <dbReference type="Proteomes" id="UP000001307"/>
    </source>
</evidence>
<keyword evidence="3" id="KW-1185">Reference proteome</keyword>
<feature type="compositionally biased region" description="Basic and acidic residues" evidence="1">
    <location>
        <begin position="1"/>
        <end position="13"/>
    </location>
</feature>
<evidence type="ECO:0000256" key="1">
    <source>
        <dbReference type="SAM" id="MobiDB-lite"/>
    </source>
</evidence>
<accession>E4XP48</accession>
<dbReference type="InParanoid" id="E4XP48"/>
<organism evidence="2">
    <name type="scientific">Oikopleura dioica</name>
    <name type="common">Tunicate</name>
    <dbReference type="NCBI Taxonomy" id="34765"/>
    <lineage>
        <taxon>Eukaryota</taxon>
        <taxon>Metazoa</taxon>
        <taxon>Chordata</taxon>
        <taxon>Tunicata</taxon>
        <taxon>Appendicularia</taxon>
        <taxon>Copelata</taxon>
        <taxon>Oikopleuridae</taxon>
        <taxon>Oikopleura</taxon>
    </lineage>
</organism>
<dbReference type="EMBL" id="FN653089">
    <property type="protein sequence ID" value="CBY11636.1"/>
    <property type="molecule type" value="Genomic_DNA"/>
</dbReference>
<feature type="compositionally biased region" description="Basic residues" evidence="1">
    <location>
        <begin position="27"/>
        <end position="41"/>
    </location>
</feature>
<feature type="compositionally biased region" description="Basic and acidic residues" evidence="1">
    <location>
        <begin position="97"/>
        <end position="111"/>
    </location>
</feature>
<proteinExistence type="predicted"/>
<dbReference type="Proteomes" id="UP000001307">
    <property type="component" value="Unassembled WGS sequence"/>
</dbReference>
<feature type="compositionally biased region" description="Basic and acidic residues" evidence="1">
    <location>
        <begin position="53"/>
        <end position="69"/>
    </location>
</feature>
<protein>
    <submittedName>
        <fullName evidence="2">Uncharacterized protein</fullName>
    </submittedName>
</protein>
<sequence length="276" mass="31395">MPNVDKSIRKLENDLASSDEEQPIKKSSSKKNKLEKRRQKKMTLSSSDEETTDDKNHKNKTLEKDRLPKPDISQPKKKTDKELEKQNLSEGSYFNPSKEDLSHNTPDELPRPKQSQLKSPLDTSVSNRLYVEDCASPVCTKDRKFMQTPIRVLHKSSPIVRFVNNEERPKGRYYPKVETGSPPKPRKPNPVDEGNGVSVAPLARVKWCPPRPIKRGERGDSIITSNIEYQRSPGQGLRKVSGRQIVRFVQKEKINSEVILSNATVTDNPKEADTEN</sequence>
<feature type="region of interest" description="Disordered" evidence="1">
    <location>
        <begin position="163"/>
        <end position="197"/>
    </location>
</feature>